<dbReference type="InterPro" id="IPR015231">
    <property type="entry name" value="DUF1934"/>
</dbReference>
<dbReference type="Proteomes" id="UP001157946">
    <property type="component" value="Unassembled WGS sequence"/>
</dbReference>
<evidence type="ECO:0000313" key="2">
    <source>
        <dbReference type="Proteomes" id="UP001157946"/>
    </source>
</evidence>
<accession>A0AA45WQL1</accession>
<dbReference type="Gene3D" id="2.40.128.20">
    <property type="match status" value="1"/>
</dbReference>
<gene>
    <name evidence="1" type="ORF">SAMN06265361_10597</name>
</gene>
<dbReference type="AlphaFoldDB" id="A0AA45WQL1"/>
<dbReference type="EMBL" id="FXTU01000005">
    <property type="protein sequence ID" value="SMP25963.1"/>
    <property type="molecule type" value="Genomic_DNA"/>
</dbReference>
<comment type="caution">
    <text evidence="1">The sequence shown here is derived from an EMBL/GenBank/DDBJ whole genome shotgun (WGS) entry which is preliminary data.</text>
</comment>
<dbReference type="InterPro" id="IPR012674">
    <property type="entry name" value="Calycin"/>
</dbReference>
<proteinExistence type="predicted"/>
<dbReference type="Pfam" id="PF09148">
    <property type="entry name" value="DUF1934"/>
    <property type="match status" value="1"/>
</dbReference>
<dbReference type="SUPFAM" id="SSF50814">
    <property type="entry name" value="Lipocalins"/>
    <property type="match status" value="1"/>
</dbReference>
<organism evidence="1 2">
    <name type="scientific">Laceyella tengchongensis</name>
    <dbReference type="NCBI Taxonomy" id="574699"/>
    <lineage>
        <taxon>Bacteria</taxon>
        <taxon>Bacillati</taxon>
        <taxon>Bacillota</taxon>
        <taxon>Bacilli</taxon>
        <taxon>Bacillales</taxon>
        <taxon>Thermoactinomycetaceae</taxon>
        <taxon>Laceyella</taxon>
    </lineage>
</organism>
<evidence type="ECO:0000313" key="1">
    <source>
        <dbReference type="EMBL" id="SMP25963.1"/>
    </source>
</evidence>
<sequence length="141" mass="16059">MIPVKIHIQSVIQQEAGQEPEVIEQDLVGKFEAKANGEWTLKYKEHEGTVEEVFTSVRSHQDHVTISRQGPVSYRQTYWPGKKVESIVHTPAGKTEMEVKTLSYRRGCAETGGEIAFSFELTMGTQELGKYQLSLKWMEDE</sequence>
<protein>
    <submittedName>
        <fullName evidence="1">Uncharacterized beta-barrel protein YwiB, DUF1934 family</fullName>
    </submittedName>
</protein>
<keyword evidence="2" id="KW-1185">Reference proteome</keyword>
<name>A0AA45WQL1_9BACL</name>
<reference evidence="1" key="1">
    <citation type="submission" date="2017-05" db="EMBL/GenBank/DDBJ databases">
        <authorList>
            <person name="Varghese N."/>
            <person name="Submissions S."/>
        </authorList>
    </citation>
    <scope>NUCLEOTIDE SEQUENCE</scope>
    <source>
        <strain evidence="1">DSM 45262</strain>
    </source>
</reference>